<keyword evidence="2" id="KW-1185">Reference proteome</keyword>
<dbReference type="InterPro" id="IPR030807">
    <property type="entry name" value="Methyltran_NanM"/>
</dbReference>
<dbReference type="Gene3D" id="3.40.50.150">
    <property type="entry name" value="Vaccinia Virus protein VP39"/>
    <property type="match status" value="1"/>
</dbReference>
<reference evidence="2" key="1">
    <citation type="submission" date="2017-07" db="EMBL/GenBank/DDBJ databases">
        <title>Comparative genome mining reveals phylogenetic distribution patterns of secondary metabolites in Amycolatopsis.</title>
        <authorList>
            <person name="Adamek M."/>
            <person name="Alanjary M."/>
            <person name="Sales-Ortells H."/>
            <person name="Goodfellow M."/>
            <person name="Bull A.T."/>
            <person name="Kalinowski J."/>
            <person name="Ziemert N."/>
        </authorList>
    </citation>
    <scope>NUCLEOTIDE SEQUENCE [LARGE SCALE GENOMIC DNA]</scope>
    <source>
        <strain evidence="2">H5</strain>
    </source>
</reference>
<dbReference type="SUPFAM" id="SSF53335">
    <property type="entry name" value="S-adenosyl-L-methionine-dependent methyltransferases"/>
    <property type="match status" value="1"/>
</dbReference>
<dbReference type="CDD" id="cd02440">
    <property type="entry name" value="AdoMet_MTases"/>
    <property type="match status" value="1"/>
</dbReference>
<keyword evidence="1" id="KW-0808">Transferase</keyword>
<dbReference type="GO" id="GO:0008168">
    <property type="term" value="F:methyltransferase activity"/>
    <property type="evidence" value="ECO:0007669"/>
    <property type="project" value="UniProtKB-KW"/>
</dbReference>
<evidence type="ECO:0000313" key="1">
    <source>
        <dbReference type="EMBL" id="OXM59611.1"/>
    </source>
</evidence>
<dbReference type="OrthoDB" id="3760285at2"/>
<dbReference type="EMBL" id="NMUL01000078">
    <property type="protein sequence ID" value="OXM59611.1"/>
    <property type="molecule type" value="Genomic_DNA"/>
</dbReference>
<dbReference type="InterPro" id="IPR029063">
    <property type="entry name" value="SAM-dependent_MTases_sf"/>
</dbReference>
<comment type="caution">
    <text evidence="1">The sequence shown here is derived from an EMBL/GenBank/DDBJ whole genome shotgun (WGS) entry which is preliminary data.</text>
</comment>
<name>A0A229SLS6_9PSEU</name>
<accession>A0A229SLS6</accession>
<dbReference type="Proteomes" id="UP000215199">
    <property type="component" value="Unassembled WGS sequence"/>
</dbReference>
<dbReference type="GO" id="GO:0032259">
    <property type="term" value="P:methylation"/>
    <property type="evidence" value="ECO:0007669"/>
    <property type="project" value="UniProtKB-KW"/>
</dbReference>
<dbReference type="AlphaFoldDB" id="A0A229SLS6"/>
<protein>
    <submittedName>
        <fullName evidence="1">Methyltransferase</fullName>
    </submittedName>
</protein>
<sequence length="306" mass="34373">MDPVTKRKYEQSPQWAQINDSVFADESATDMARFKSDGINYKFTMWDPRINGVRYLKTLIYNLACTLSPENLARLRRIANREVGAPVTVTYGGDAICMDYLLAVQELEFVSGHVELDGGRVLEIGAGYGRTCHAFLANHDLAEYWIIDLPKSLEMSEKYLREVLDEHQFAKVRFVAVDDIDDVTWPGWFDLCVNINSFAEMTAETVRNYLALIDGRCRAFYTKNPVGKYLDVTLDGHVQGADTVALALSTGPLTDVIDIHDSDAVAGERAKFLEAYRPAAGWVCAEDGWAKPWSFYWQALYLAPGA</sequence>
<dbReference type="RefSeq" id="WP_093954072.1">
    <property type="nucleotide sequence ID" value="NZ_NMUL01000078.1"/>
</dbReference>
<proteinExistence type="predicted"/>
<gene>
    <name evidence="1" type="ORF">CF165_46835</name>
</gene>
<organism evidence="1 2">
    <name type="scientific">Amycolatopsis vastitatis</name>
    <dbReference type="NCBI Taxonomy" id="1905142"/>
    <lineage>
        <taxon>Bacteria</taxon>
        <taxon>Bacillati</taxon>
        <taxon>Actinomycetota</taxon>
        <taxon>Actinomycetes</taxon>
        <taxon>Pseudonocardiales</taxon>
        <taxon>Pseudonocardiaceae</taxon>
        <taxon>Amycolatopsis</taxon>
    </lineage>
</organism>
<dbReference type="NCBIfam" id="TIGR04371">
    <property type="entry name" value="methyltran_NanM"/>
    <property type="match status" value="1"/>
</dbReference>
<keyword evidence="1" id="KW-0489">Methyltransferase</keyword>
<evidence type="ECO:0000313" key="2">
    <source>
        <dbReference type="Proteomes" id="UP000215199"/>
    </source>
</evidence>